<dbReference type="Proteomes" id="UP000005496">
    <property type="component" value="Unassembled WGS sequence"/>
</dbReference>
<name>D6SUU8_9BACT</name>
<dbReference type="SUPFAM" id="SSF52540">
    <property type="entry name" value="P-loop containing nucleoside triphosphate hydrolases"/>
    <property type="match status" value="1"/>
</dbReference>
<dbReference type="SMART" id="SM00028">
    <property type="entry name" value="TPR"/>
    <property type="match status" value="5"/>
</dbReference>
<dbReference type="Gene3D" id="1.25.40.10">
    <property type="entry name" value="Tetratricopeptide repeat domain"/>
    <property type="match status" value="2"/>
</dbReference>
<dbReference type="InterPro" id="IPR000157">
    <property type="entry name" value="TIR_dom"/>
</dbReference>
<dbReference type="SUPFAM" id="SSF52200">
    <property type="entry name" value="Toll/Interleukin receptor TIR domain"/>
    <property type="match status" value="1"/>
</dbReference>
<evidence type="ECO:0000256" key="1">
    <source>
        <dbReference type="ARBA" id="ARBA00022737"/>
    </source>
</evidence>
<feature type="domain" description="NACHT" evidence="3">
    <location>
        <begin position="198"/>
        <end position="341"/>
    </location>
</feature>
<dbReference type="eggNOG" id="COG0457">
    <property type="taxonomic scope" value="Bacteria"/>
</dbReference>
<dbReference type="InterPro" id="IPR053137">
    <property type="entry name" value="NLR-like"/>
</dbReference>
<dbReference type="InterPro" id="IPR019734">
    <property type="entry name" value="TPR_rpt"/>
</dbReference>
<dbReference type="PANTHER" id="PTHR46082">
    <property type="entry name" value="ATP/GTP-BINDING PROTEIN-RELATED"/>
    <property type="match status" value="1"/>
</dbReference>
<dbReference type="OrthoDB" id="9149083at2"/>
<dbReference type="GO" id="GO:0007165">
    <property type="term" value="P:signal transduction"/>
    <property type="evidence" value="ECO:0007669"/>
    <property type="project" value="InterPro"/>
</dbReference>
<dbReference type="EMBL" id="ACJN02000004">
    <property type="protein sequence ID" value="EFI33078.1"/>
    <property type="molecule type" value="Genomic_DNA"/>
</dbReference>
<dbReference type="InterPro" id="IPR027417">
    <property type="entry name" value="P-loop_NTPase"/>
</dbReference>
<evidence type="ECO:0000313" key="5">
    <source>
        <dbReference type="Proteomes" id="UP000005496"/>
    </source>
</evidence>
<dbReference type="Pfam" id="PF13374">
    <property type="entry name" value="TPR_10"/>
    <property type="match status" value="1"/>
</dbReference>
<proteinExistence type="predicted"/>
<dbReference type="InterPro" id="IPR007111">
    <property type="entry name" value="NACHT_NTPase"/>
</dbReference>
<dbReference type="InterPro" id="IPR056884">
    <property type="entry name" value="NPHP3-like_N"/>
</dbReference>
<evidence type="ECO:0000313" key="4">
    <source>
        <dbReference type="EMBL" id="EFI33078.1"/>
    </source>
</evidence>
<sequence length="907" mass="104710">MKIFLSYGHDKNTPLVEKIKADLENRGHDVWIDTSEIKFGDDWRCSITDGILESDWMLSFLSQHSTRDPGVCLDELGIALGSKGGIVKTVLVEKEKDVKPPVSVSHVQWLDMSNWEEIKDRDPKDFEQWYKGKLDEIVRVVESESNQRFAGEIEELQQKLKPVLSDARIWGLLKDGFVGREWLFKMLEDWRINNQGQQIFWITGEPGIGKSALSAWMSHYGKVHVVAAQFVEHNKPNKKDPAKVVQSIAYQLATRLDDYRKFLVQLPVLDELDSQNAFELFENLLVNPLHYAISGNREPCIILIDALDEAVSQGQNNLVEFLSEQAQRLPDWIRLVVTSRPEPSIIRRFSHIEQVKIEADDNHNINDLRKFLRVWAENNKKNIQMKEQEDKIIAASEGNFLYLREFCRGVDHEWIDFASSDSYPQGMTGLYTQYFTRQFPKIEEFEKKYLPVIELVLASSQPLPEYYASEILGLKGRDKMEVLEPLGSLFPRHNDSIAPFHKSLKEWICDDKRAGYYYVPIEDGQYKLCKYLWKEVLRYEGESIIPEDYVIRELPVQIKNLSKNKNSLPNIIDESFKYEEKRRLIVHIGNKLVESGRWLEAEQWNDINLDLHKLMLGHDHPGTIYARRKLAAIFRKLGRYEKARETLEKVLEDSTRILGHDHPDTLTAMALLASTLGDLGKHEKAKEMQEKVLENRTRILDHDHRDTITAMGNLAGTLVDLGELEKAREIYEKVLEDSTRILSHEHPYTITARNDLAGTLGKLGEHIKAREMQEKVIEDYTRILGHEHPFTITARNNLATSLRELGEYEKAREMQERVVECFTKKLGHEHPDTITARNNLANTLGGLGKYEEAREIQEKVIEGFTKILGHEHPDTISAMNNLAGTLSNLGEHEKAREIQENLFYNKS</sequence>
<dbReference type="InterPro" id="IPR035897">
    <property type="entry name" value="Toll_tir_struct_dom_sf"/>
</dbReference>
<dbReference type="PROSITE" id="PS50104">
    <property type="entry name" value="TIR"/>
    <property type="match status" value="1"/>
</dbReference>
<protein>
    <submittedName>
        <fullName evidence="4">TPR repeat-containing protein</fullName>
    </submittedName>
</protein>
<dbReference type="eggNOG" id="COG5635">
    <property type="taxonomic scope" value="Bacteria"/>
</dbReference>
<dbReference type="Gene3D" id="3.40.50.300">
    <property type="entry name" value="P-loop containing nucleotide triphosphate hydrolases"/>
    <property type="match status" value="1"/>
</dbReference>
<dbReference type="PROSITE" id="PS50837">
    <property type="entry name" value="NACHT"/>
    <property type="match status" value="1"/>
</dbReference>
<dbReference type="PANTHER" id="PTHR46082:SF6">
    <property type="entry name" value="AAA+ ATPASE DOMAIN-CONTAINING PROTEIN-RELATED"/>
    <property type="match status" value="1"/>
</dbReference>
<dbReference type="Gene3D" id="3.40.50.10140">
    <property type="entry name" value="Toll/interleukin-1 receptor homology (TIR) domain"/>
    <property type="match status" value="1"/>
</dbReference>
<gene>
    <name evidence="4" type="ORF">Dthio_PD0392</name>
</gene>
<dbReference type="InterPro" id="IPR011990">
    <property type="entry name" value="TPR-like_helical_dom_sf"/>
</dbReference>
<dbReference type="AlphaFoldDB" id="D6SUU8"/>
<dbReference type="RefSeq" id="WP_008871771.1">
    <property type="nucleotide sequence ID" value="NZ_ACJN02000004.1"/>
</dbReference>
<dbReference type="Pfam" id="PF13424">
    <property type="entry name" value="TPR_12"/>
    <property type="match status" value="3"/>
</dbReference>
<keyword evidence="5" id="KW-1185">Reference proteome</keyword>
<keyword evidence="1" id="KW-0677">Repeat</keyword>
<dbReference type="Pfam" id="PF13676">
    <property type="entry name" value="TIR_2"/>
    <property type="match status" value="1"/>
</dbReference>
<evidence type="ECO:0000259" key="3">
    <source>
        <dbReference type="PROSITE" id="PS50837"/>
    </source>
</evidence>
<dbReference type="Pfam" id="PF24883">
    <property type="entry name" value="NPHP3_N"/>
    <property type="match status" value="1"/>
</dbReference>
<organism evidence="4 5">
    <name type="scientific">Desulfonatronospira thiodismutans ASO3-1</name>
    <dbReference type="NCBI Taxonomy" id="555779"/>
    <lineage>
        <taxon>Bacteria</taxon>
        <taxon>Pseudomonadati</taxon>
        <taxon>Thermodesulfobacteriota</taxon>
        <taxon>Desulfovibrionia</taxon>
        <taxon>Desulfovibrionales</taxon>
        <taxon>Desulfonatronovibrionaceae</taxon>
        <taxon>Desulfonatronospira</taxon>
    </lineage>
</organism>
<dbReference type="SUPFAM" id="SSF48452">
    <property type="entry name" value="TPR-like"/>
    <property type="match status" value="2"/>
</dbReference>
<accession>D6SUU8</accession>
<reference evidence="4" key="1">
    <citation type="submission" date="2010-05" db="EMBL/GenBank/DDBJ databases">
        <title>The draft genome of Desulfonatronospira thiodismutans ASO3-1.</title>
        <authorList>
            <consortium name="US DOE Joint Genome Institute (JGI-PGF)"/>
            <person name="Lucas S."/>
            <person name="Copeland A."/>
            <person name="Lapidus A."/>
            <person name="Cheng J.-F."/>
            <person name="Bruce D."/>
            <person name="Goodwin L."/>
            <person name="Pitluck S."/>
            <person name="Chertkov O."/>
            <person name="Brettin T."/>
            <person name="Detter J.C."/>
            <person name="Han C."/>
            <person name="Land M.L."/>
            <person name="Hauser L."/>
            <person name="Kyrpides N."/>
            <person name="Mikhailova N."/>
            <person name="Muyzer G."/>
            <person name="Woyke T."/>
        </authorList>
    </citation>
    <scope>NUCLEOTIDE SEQUENCE [LARGE SCALE GENOMIC DNA]</scope>
    <source>
        <strain evidence="4">ASO3-1</strain>
    </source>
</reference>
<comment type="caution">
    <text evidence="4">The sequence shown here is derived from an EMBL/GenBank/DDBJ whole genome shotgun (WGS) entry which is preliminary data.</text>
</comment>
<evidence type="ECO:0000259" key="2">
    <source>
        <dbReference type="PROSITE" id="PS50104"/>
    </source>
</evidence>
<feature type="domain" description="TIR" evidence="2">
    <location>
        <begin position="1"/>
        <end position="133"/>
    </location>
</feature>